<accession>A0A2S5KUI7</accession>
<dbReference type="CDD" id="cd06529">
    <property type="entry name" value="S24_LexA-like"/>
    <property type="match status" value="1"/>
</dbReference>
<dbReference type="GO" id="GO:0003677">
    <property type="term" value="F:DNA binding"/>
    <property type="evidence" value="ECO:0007669"/>
    <property type="project" value="UniProtKB-KW"/>
</dbReference>
<gene>
    <name evidence="5" type="ORF">C4K68_07675</name>
</gene>
<dbReference type="OrthoDB" id="9791537at2"/>
<dbReference type="PANTHER" id="PTHR40661:SF3">
    <property type="entry name" value="FELS-1 PROPHAGE TRANSCRIPTIONAL REGULATOR"/>
    <property type="match status" value="1"/>
</dbReference>
<keyword evidence="1" id="KW-0805">Transcription regulation</keyword>
<sequence length="240" mass="26451">MQKRTLSEIRLHNARLLQDSVGGQKGMIEKTGKSQSQISAIMGENPSRNIGNKLAKLLEDTFALPDGWMDHWHDTIDGDAQPSIYIREAEKSPFGSNRPVYVAIPVLDVHLAAGFGTVVDREEVTQWTEIPHEFIASDGLSALSLAAVHISGDSMTPRLQNGDRVLIDTADKQIKDGKVYAIAVEDELRVKRLFKKIGGGILISSDNKADPAYRDELITPQDEHHLRVIGRVVRIISGAL</sequence>
<comment type="caution">
    <text evidence="5">The sequence shown here is derived from an EMBL/GenBank/DDBJ whole genome shotgun (WGS) entry which is preliminary data.</text>
</comment>
<dbReference type="SUPFAM" id="SSF51306">
    <property type="entry name" value="LexA/Signal peptidase"/>
    <property type="match status" value="1"/>
</dbReference>
<evidence type="ECO:0000259" key="4">
    <source>
        <dbReference type="Pfam" id="PF00717"/>
    </source>
</evidence>
<keyword evidence="2" id="KW-0238">DNA-binding</keyword>
<name>A0A2S5KUI7_9PROT</name>
<evidence type="ECO:0000313" key="6">
    <source>
        <dbReference type="Proteomes" id="UP000238196"/>
    </source>
</evidence>
<organism evidence="5 6">
    <name type="scientific">Proteobacteria bacterium 228</name>
    <dbReference type="NCBI Taxonomy" id="2083153"/>
    <lineage>
        <taxon>Bacteria</taxon>
        <taxon>Pseudomonadati</taxon>
        <taxon>Pseudomonadota</taxon>
    </lineage>
</organism>
<dbReference type="Proteomes" id="UP000238196">
    <property type="component" value="Unassembled WGS sequence"/>
</dbReference>
<dbReference type="InterPro" id="IPR036286">
    <property type="entry name" value="LexA/Signal_pep-like_sf"/>
</dbReference>
<dbReference type="InterPro" id="IPR015927">
    <property type="entry name" value="Peptidase_S24_S26A/B/C"/>
</dbReference>
<evidence type="ECO:0000313" key="5">
    <source>
        <dbReference type="EMBL" id="PPC77916.1"/>
    </source>
</evidence>
<proteinExistence type="predicted"/>
<evidence type="ECO:0000256" key="2">
    <source>
        <dbReference type="ARBA" id="ARBA00023125"/>
    </source>
</evidence>
<feature type="domain" description="Peptidase S24/S26A/S26B/S26C" evidence="4">
    <location>
        <begin position="106"/>
        <end position="233"/>
    </location>
</feature>
<protein>
    <recommendedName>
        <fullName evidence="4">Peptidase S24/S26A/S26B/S26C domain-containing protein</fullName>
    </recommendedName>
</protein>
<keyword evidence="3" id="KW-0804">Transcription</keyword>
<dbReference type="Pfam" id="PF00717">
    <property type="entry name" value="Peptidase_S24"/>
    <property type="match status" value="1"/>
</dbReference>
<reference evidence="5 6" key="1">
    <citation type="submission" date="2018-02" db="EMBL/GenBank/DDBJ databases">
        <title>novel marine gammaproteobacteria from coastal saline agro ecosystem.</title>
        <authorList>
            <person name="Krishnan R."/>
            <person name="Ramesh Kumar N."/>
        </authorList>
    </citation>
    <scope>NUCLEOTIDE SEQUENCE [LARGE SCALE GENOMIC DNA]</scope>
    <source>
        <strain evidence="5 6">228</strain>
    </source>
</reference>
<dbReference type="AlphaFoldDB" id="A0A2S5KUI7"/>
<dbReference type="Gene3D" id="2.10.109.10">
    <property type="entry name" value="Umud Fragment, subunit A"/>
    <property type="match status" value="1"/>
</dbReference>
<dbReference type="EMBL" id="PRLP01000023">
    <property type="protein sequence ID" value="PPC77916.1"/>
    <property type="molecule type" value="Genomic_DNA"/>
</dbReference>
<evidence type="ECO:0000256" key="3">
    <source>
        <dbReference type="ARBA" id="ARBA00023163"/>
    </source>
</evidence>
<dbReference type="InterPro" id="IPR039418">
    <property type="entry name" value="LexA-like"/>
</dbReference>
<evidence type="ECO:0000256" key="1">
    <source>
        <dbReference type="ARBA" id="ARBA00023015"/>
    </source>
</evidence>
<dbReference type="PANTHER" id="PTHR40661">
    <property type="match status" value="1"/>
</dbReference>